<organism evidence="2">
    <name type="scientific">Pararge aegeria</name>
    <name type="common">speckled wood butterfly</name>
    <dbReference type="NCBI Taxonomy" id="116150"/>
    <lineage>
        <taxon>Eukaryota</taxon>
        <taxon>Metazoa</taxon>
        <taxon>Ecdysozoa</taxon>
        <taxon>Arthropoda</taxon>
        <taxon>Hexapoda</taxon>
        <taxon>Insecta</taxon>
        <taxon>Pterygota</taxon>
        <taxon>Neoptera</taxon>
        <taxon>Endopterygota</taxon>
        <taxon>Lepidoptera</taxon>
        <taxon>Glossata</taxon>
        <taxon>Ditrysia</taxon>
        <taxon>Papilionoidea</taxon>
        <taxon>Nymphalidae</taxon>
        <taxon>Satyrinae</taxon>
        <taxon>Satyrini</taxon>
        <taxon>Parargina</taxon>
        <taxon>Pararge</taxon>
    </lineage>
</organism>
<accession>S4NTB3</accession>
<name>S4NTB3_9NEOP</name>
<dbReference type="EMBL" id="GAIX01010529">
    <property type="protein sequence ID" value="JAA82031.1"/>
    <property type="molecule type" value="Transcribed_RNA"/>
</dbReference>
<feature type="domain" description="NHR" evidence="1">
    <location>
        <begin position="44"/>
        <end position="95"/>
    </location>
</feature>
<dbReference type="InterPro" id="IPR043136">
    <property type="entry name" value="B30.2/SPRY_sf"/>
</dbReference>
<proteinExistence type="predicted"/>
<sequence length="95" mass="10705">MQNVKVEEVICVVAIINIDSTEMGSSLVPVVPVSETRRRRAALPYTFHYIHGGNIKLCSSDTVAMRTSGYQDAVAIVSQPLRRGRRFRVRFEQIL</sequence>
<evidence type="ECO:0000313" key="2">
    <source>
        <dbReference type="EMBL" id="JAA82031.1"/>
    </source>
</evidence>
<dbReference type="InterPro" id="IPR006573">
    <property type="entry name" value="NHR_dom"/>
</dbReference>
<evidence type="ECO:0000259" key="1">
    <source>
        <dbReference type="PROSITE" id="PS51065"/>
    </source>
</evidence>
<dbReference type="Gene3D" id="2.60.120.920">
    <property type="match status" value="1"/>
</dbReference>
<dbReference type="Pfam" id="PF07177">
    <property type="entry name" value="Neuralized"/>
    <property type="match status" value="1"/>
</dbReference>
<reference evidence="2" key="2">
    <citation type="submission" date="2013-05" db="EMBL/GenBank/DDBJ databases">
        <authorList>
            <person name="Carter J.-M."/>
            <person name="Baker S.C."/>
            <person name="Pink R."/>
            <person name="Carter D.R.F."/>
            <person name="Collins A."/>
            <person name="Tomlin J."/>
            <person name="Gibbs M."/>
            <person name="Breuker C.J."/>
        </authorList>
    </citation>
    <scope>NUCLEOTIDE SEQUENCE</scope>
    <source>
        <tissue evidence="2">Ovary</tissue>
    </source>
</reference>
<dbReference type="AlphaFoldDB" id="S4NTB3"/>
<protein>
    <submittedName>
        <fullName evidence="2">Neuralized</fullName>
    </submittedName>
</protein>
<reference evidence="2" key="1">
    <citation type="journal article" date="2013" name="BMC Genomics">
        <title>Unscrambling butterfly oogenesis.</title>
        <authorList>
            <person name="Carter J.M."/>
            <person name="Baker S.C."/>
            <person name="Pink R."/>
            <person name="Carter D.R."/>
            <person name="Collins A."/>
            <person name="Tomlin J."/>
            <person name="Gibbs M."/>
            <person name="Breuker C.J."/>
        </authorList>
    </citation>
    <scope>NUCLEOTIDE SEQUENCE</scope>
    <source>
        <tissue evidence="2">Ovary</tissue>
    </source>
</reference>
<dbReference type="PROSITE" id="PS51065">
    <property type="entry name" value="NHR"/>
    <property type="match status" value="1"/>
</dbReference>